<evidence type="ECO:0000313" key="3">
    <source>
        <dbReference type="Proteomes" id="UP000594364"/>
    </source>
</evidence>
<keyword evidence="3" id="KW-1185">Reference proteome</keyword>
<reference evidence="2 3" key="1">
    <citation type="journal article" date="2018" name="PLoS Genet.">
        <title>Repeat elements organise 3D genome structure and mediate transcription in the filamentous fungus Epichloe festucae.</title>
        <authorList>
            <person name="Winter D.J."/>
            <person name="Ganley A.R.D."/>
            <person name="Young C.A."/>
            <person name="Liachko I."/>
            <person name="Schardl C.L."/>
            <person name="Dupont P.Y."/>
            <person name="Berry D."/>
            <person name="Ram A."/>
            <person name="Scott B."/>
            <person name="Cox M.P."/>
        </authorList>
    </citation>
    <scope>NUCLEOTIDE SEQUENCE [LARGE SCALE GENOMIC DNA]</scope>
    <source>
        <strain evidence="2 3">Fl1</strain>
    </source>
</reference>
<feature type="region of interest" description="Disordered" evidence="1">
    <location>
        <begin position="774"/>
        <end position="796"/>
    </location>
</feature>
<feature type="region of interest" description="Disordered" evidence="1">
    <location>
        <begin position="694"/>
        <end position="716"/>
    </location>
</feature>
<feature type="compositionally biased region" description="Acidic residues" evidence="1">
    <location>
        <begin position="393"/>
        <end position="410"/>
    </location>
</feature>
<gene>
    <name evidence="2" type="ORF">C2857_002600</name>
</gene>
<proteinExistence type="predicted"/>
<feature type="compositionally biased region" description="Acidic residues" evidence="1">
    <location>
        <begin position="199"/>
        <end position="208"/>
    </location>
</feature>
<organism evidence="2 3">
    <name type="scientific">Epichloe festucae (strain Fl1)</name>
    <dbReference type="NCBI Taxonomy" id="877507"/>
    <lineage>
        <taxon>Eukaryota</taxon>
        <taxon>Fungi</taxon>
        <taxon>Dikarya</taxon>
        <taxon>Ascomycota</taxon>
        <taxon>Pezizomycotina</taxon>
        <taxon>Sordariomycetes</taxon>
        <taxon>Hypocreomycetidae</taxon>
        <taxon>Hypocreales</taxon>
        <taxon>Clavicipitaceae</taxon>
        <taxon>Epichloe</taxon>
    </lineage>
</organism>
<feature type="compositionally biased region" description="Low complexity" evidence="1">
    <location>
        <begin position="214"/>
        <end position="225"/>
    </location>
</feature>
<feature type="region of interest" description="Disordered" evidence="1">
    <location>
        <begin position="631"/>
        <end position="655"/>
    </location>
</feature>
<evidence type="ECO:0000256" key="1">
    <source>
        <dbReference type="SAM" id="MobiDB-lite"/>
    </source>
</evidence>
<protein>
    <submittedName>
        <fullName evidence="2">Uncharacterized protein</fullName>
    </submittedName>
</protein>
<sequence length="855" mass="92723">MSSASTHASMAPETRSRGVPAPSRVYHSEPALQQVQFPSRKKKIRRLAASERKSLKQQTLTQIDFVSSFDGDDDGDDAIVISESDDDAGHKSNAPSEDGDKENAPPPSKAETVRQSGHTREDGDEELLVSRGRKRAGTSTKEASKRRRTMGDDGDQVKKTRRGGEKSRRKTLGQVPPSTNYQTQTLTQFLGHQTSFIADSDDDEDQDEGFLSWLGEPEPGSPSAGRGRRRLPSPAKGASAKGVATGANVSRENSVIPQTPAKRSTTIRFEIPSGGIQSPSERMMGRYGAPGVQESPLKNRSSPMGPPRQEINDSGVVTASPSVGGRKPSFIIQDSYTTQGSSTPSKSQSQVRGTPPRPRTVLDHGSPTGVKTPKRKKTPSPKKTSTAGLYEIPDSDEDEYIDDKDGEEDTVETHETGYGVGIETQAVMGEIASPPPPSSTQISRQGPRFPSSAQADVTSTCPRPRPITSEPMRRPLHHPCSHAQTSQPWESQRVPVSVLQSLPAPSARSDIILPISSTSLESLITGHAIAIATSFKIPSQVVRFWLFENHLLRYMASVEPGEQQQRAPPQSSSQSAWRYHASQVYELNNPVQEQDMLEEGWIDNQITRYSYLPPAVVGQLLWNLRHPLFGDASEEPQPPPPPPGLSSSSSPVQQVAPKNQVDLNAAQLPRRATSSPGSMTVSQQVTAQIHSDMAHHSTQLPTSDDTIPSTPDDNQTLRLCSSARKRHHILPPSSTPREFNQQNIHPSQATTLSQASTPERLPSQQHLATTAPVLPSALVPSPPPPPPPPLFNASDNSIQFLDHTDSLSSLPFPSSVSSTSQLLTKSQILPDSLIQDHAPLAQPEIWDSDDEDVSL</sequence>
<feature type="compositionally biased region" description="Polar residues" evidence="1">
    <location>
        <begin position="332"/>
        <end position="352"/>
    </location>
</feature>
<feature type="region of interest" description="Disordered" evidence="1">
    <location>
        <begin position="431"/>
        <end position="492"/>
    </location>
</feature>
<dbReference type="Proteomes" id="UP000594364">
    <property type="component" value="Chromosome 5"/>
</dbReference>
<feature type="region of interest" description="Disordered" evidence="1">
    <location>
        <begin position="1"/>
        <end position="415"/>
    </location>
</feature>
<feature type="compositionally biased region" description="Basic and acidic residues" evidence="1">
    <location>
        <begin position="149"/>
        <end position="166"/>
    </location>
</feature>
<feature type="compositionally biased region" description="Polar residues" evidence="1">
    <location>
        <begin position="451"/>
        <end position="461"/>
    </location>
</feature>
<feature type="compositionally biased region" description="Polar residues" evidence="1">
    <location>
        <begin position="247"/>
        <end position="267"/>
    </location>
</feature>
<evidence type="ECO:0000313" key="2">
    <source>
        <dbReference type="EMBL" id="QPH11037.1"/>
    </source>
</evidence>
<feature type="compositionally biased region" description="Pro residues" evidence="1">
    <location>
        <begin position="780"/>
        <end position="790"/>
    </location>
</feature>
<accession>A0A7U3Q0A5</accession>
<feature type="compositionally biased region" description="Polar residues" evidence="1">
    <location>
        <begin position="176"/>
        <end position="197"/>
    </location>
</feature>
<dbReference type="OrthoDB" id="2149705at2759"/>
<dbReference type="AlphaFoldDB" id="A0A7U3Q0A5"/>
<feature type="compositionally biased region" description="Low complexity" evidence="1">
    <location>
        <begin position="701"/>
        <end position="713"/>
    </location>
</feature>
<name>A0A7U3Q0A5_EPIFF</name>
<dbReference type="EMBL" id="CP031389">
    <property type="protein sequence ID" value="QPH11037.1"/>
    <property type="molecule type" value="Genomic_DNA"/>
</dbReference>